<organism evidence="2 3">
    <name type="scientific">Tessaracoccus palaemonis</name>
    <dbReference type="NCBI Taxonomy" id="2829499"/>
    <lineage>
        <taxon>Bacteria</taxon>
        <taxon>Bacillati</taxon>
        <taxon>Actinomycetota</taxon>
        <taxon>Actinomycetes</taxon>
        <taxon>Propionibacteriales</taxon>
        <taxon>Propionibacteriaceae</taxon>
        <taxon>Tessaracoccus</taxon>
    </lineage>
</organism>
<dbReference type="Proteomes" id="UP000824504">
    <property type="component" value="Chromosome"/>
</dbReference>
<accession>A0ABX8SLE0</accession>
<feature type="domain" description="HTH psq-type" evidence="1">
    <location>
        <begin position="68"/>
        <end position="109"/>
    </location>
</feature>
<dbReference type="RefSeq" id="WP_219084135.1">
    <property type="nucleotide sequence ID" value="NZ_CP079216.1"/>
</dbReference>
<keyword evidence="3" id="KW-1185">Reference proteome</keyword>
<dbReference type="EMBL" id="CP079216">
    <property type="protein sequence ID" value="QXT64212.1"/>
    <property type="molecule type" value="Genomic_DNA"/>
</dbReference>
<sequence length="110" mass="12536">MASASKREPSGKLLPQQSSLHRSVVKLIVEDYQAGSSTYELAERYGVRRNTVRDVLRREGFDPSVNAKRPSLTEGQKNEIRERFLTGATRRELMRAFNVSETTVKRVLRA</sequence>
<evidence type="ECO:0000313" key="2">
    <source>
        <dbReference type="EMBL" id="QXT64212.1"/>
    </source>
</evidence>
<dbReference type="Pfam" id="PF04218">
    <property type="entry name" value="CENP-B_N"/>
    <property type="match status" value="1"/>
</dbReference>
<dbReference type="InterPro" id="IPR007889">
    <property type="entry name" value="HTH_Psq"/>
</dbReference>
<protein>
    <recommendedName>
        <fullName evidence="1">HTH psq-type domain-containing protein</fullName>
    </recommendedName>
</protein>
<proteinExistence type="predicted"/>
<evidence type="ECO:0000259" key="1">
    <source>
        <dbReference type="Pfam" id="PF04218"/>
    </source>
</evidence>
<evidence type="ECO:0000313" key="3">
    <source>
        <dbReference type="Proteomes" id="UP000824504"/>
    </source>
</evidence>
<gene>
    <name evidence="2" type="ORF">KDB89_07155</name>
</gene>
<name>A0ABX8SLE0_9ACTN</name>
<reference evidence="2 3" key="1">
    <citation type="submission" date="2021-07" db="EMBL/GenBank/DDBJ databases">
        <title>complete genome sequencing of Tessaracoccus sp.J1M15.</title>
        <authorList>
            <person name="Bae J.-W."/>
            <person name="Kim D.-y."/>
        </authorList>
    </citation>
    <scope>NUCLEOTIDE SEQUENCE [LARGE SCALE GENOMIC DNA]</scope>
    <source>
        <strain evidence="2 3">J1M15</strain>
    </source>
</reference>